<dbReference type="EMBL" id="JABWRP020000002">
    <property type="protein sequence ID" value="MBV4539914.1"/>
    <property type="molecule type" value="Genomic_DNA"/>
</dbReference>
<keyword evidence="4 7" id="KW-0068">Autocatalytic cleavage</keyword>
<protein>
    <submittedName>
        <fullName evidence="9">Translesion error-prone DNA polymerase V autoproteolytic subunit</fullName>
        <ecNumber evidence="9">2.7.7.7</ecNumber>
    </submittedName>
</protein>
<dbReference type="EC" id="2.7.7.7" evidence="9"/>
<dbReference type="SUPFAM" id="SSF51306">
    <property type="entry name" value="LexA/Signal peptidase"/>
    <property type="match status" value="1"/>
</dbReference>
<dbReference type="GO" id="GO:0003887">
    <property type="term" value="F:DNA-directed DNA polymerase activity"/>
    <property type="evidence" value="ECO:0007669"/>
    <property type="project" value="UniProtKB-EC"/>
</dbReference>
<evidence type="ECO:0000256" key="5">
    <source>
        <dbReference type="ARBA" id="ARBA00023204"/>
    </source>
</evidence>
<dbReference type="AlphaFoldDB" id="A0A923GF97"/>
<reference evidence="9" key="2">
    <citation type="submission" date="2020-07" db="EMBL/GenBank/DDBJ databases">
        <authorList>
            <person name="Lood C."/>
            <person name="Girard L."/>
        </authorList>
    </citation>
    <scope>NUCLEOTIDE SEQUENCE</scope>
    <source>
        <strain evidence="9">RW4S2</strain>
    </source>
</reference>
<keyword evidence="5" id="KW-0234">DNA repair</keyword>
<keyword evidence="11" id="KW-1185">Reference proteome</keyword>
<dbReference type="EMBL" id="JABWRP010000001">
    <property type="protein sequence ID" value="MBC3468998.1"/>
    <property type="molecule type" value="Genomic_DNA"/>
</dbReference>
<evidence type="ECO:0000256" key="6">
    <source>
        <dbReference type="ARBA" id="ARBA00023236"/>
    </source>
</evidence>
<sequence length="142" mass="15686">MTFILGPITGGSVAVPRYLFRVPAGFPSPAADHMEQPISLDELLNLRAPHIYLVRIDGDSMQGAGIFDSDLVLVDRSIEARHGHIVIAAVNGEPLCKRLQYVAGQVLLRSENPRYAPRYLMEGDDFMIWGVVTFSVRSHEPA</sequence>
<feature type="domain" description="Peptidase S24/S26A/S26B/S26C" evidence="8">
    <location>
        <begin position="20"/>
        <end position="132"/>
    </location>
</feature>
<dbReference type="InterPro" id="IPR039418">
    <property type="entry name" value="LexA-like"/>
</dbReference>
<dbReference type="RefSeq" id="WP_186600885.1">
    <property type="nucleotide sequence ID" value="NZ_JABWRP020000002.1"/>
</dbReference>
<dbReference type="NCBIfam" id="NF007621">
    <property type="entry name" value="PRK10276.1"/>
    <property type="match status" value="1"/>
</dbReference>
<evidence type="ECO:0000313" key="10">
    <source>
        <dbReference type="EMBL" id="MBV4539914.1"/>
    </source>
</evidence>
<accession>A0A923GF97</accession>
<dbReference type="PANTHER" id="PTHR33516">
    <property type="entry name" value="LEXA REPRESSOR"/>
    <property type="match status" value="1"/>
</dbReference>
<evidence type="ECO:0000313" key="11">
    <source>
        <dbReference type="Proteomes" id="UP000628137"/>
    </source>
</evidence>
<dbReference type="GO" id="GO:0006355">
    <property type="term" value="P:regulation of DNA-templated transcription"/>
    <property type="evidence" value="ECO:0007669"/>
    <property type="project" value="InterPro"/>
</dbReference>
<evidence type="ECO:0000256" key="1">
    <source>
        <dbReference type="ARBA" id="ARBA00007484"/>
    </source>
</evidence>
<keyword evidence="3 7" id="KW-0378">Hydrolase</keyword>
<keyword evidence="6" id="KW-0742">SOS response</keyword>
<dbReference type="InterPro" id="IPR015927">
    <property type="entry name" value="Peptidase_S24_S26A/B/C"/>
</dbReference>
<comment type="caution">
    <text evidence="9">The sequence shown here is derived from an EMBL/GenBank/DDBJ whole genome shotgun (WGS) entry which is preliminary data.</text>
</comment>
<dbReference type="PRINTS" id="PR00726">
    <property type="entry name" value="LEXASERPTASE"/>
</dbReference>
<dbReference type="GO" id="GO:0009432">
    <property type="term" value="P:SOS response"/>
    <property type="evidence" value="ECO:0007669"/>
    <property type="project" value="UniProtKB-KW"/>
</dbReference>
<dbReference type="Gene3D" id="2.10.109.10">
    <property type="entry name" value="Umud Fragment, subunit A"/>
    <property type="match status" value="1"/>
</dbReference>
<organism evidence="9">
    <name type="scientific">Pseudomonas vlassakiae</name>
    <dbReference type="NCBI Taxonomy" id="485888"/>
    <lineage>
        <taxon>Bacteria</taxon>
        <taxon>Pseudomonadati</taxon>
        <taxon>Pseudomonadota</taxon>
        <taxon>Gammaproteobacteria</taxon>
        <taxon>Pseudomonadales</taxon>
        <taxon>Pseudomonadaceae</taxon>
        <taxon>Pseudomonas</taxon>
    </lineage>
</organism>
<proteinExistence type="inferred from homology"/>
<keyword evidence="2" id="KW-0227">DNA damage</keyword>
<dbReference type="InterPro" id="IPR050077">
    <property type="entry name" value="LexA_repressor"/>
</dbReference>
<evidence type="ECO:0000256" key="3">
    <source>
        <dbReference type="ARBA" id="ARBA00022801"/>
    </source>
</evidence>
<dbReference type="GO" id="GO:0016787">
    <property type="term" value="F:hydrolase activity"/>
    <property type="evidence" value="ECO:0007669"/>
    <property type="project" value="UniProtKB-KW"/>
</dbReference>
<evidence type="ECO:0000256" key="2">
    <source>
        <dbReference type="ARBA" id="ARBA00022763"/>
    </source>
</evidence>
<evidence type="ECO:0000259" key="8">
    <source>
        <dbReference type="Pfam" id="PF00717"/>
    </source>
</evidence>
<gene>
    <name evidence="9" type="primary">umuD</name>
    <name evidence="10" type="ORF">HU738_002510</name>
    <name evidence="9" type="ORF">HU738_00345</name>
</gene>
<dbReference type="Pfam" id="PF00717">
    <property type="entry name" value="Peptidase_S24"/>
    <property type="match status" value="1"/>
</dbReference>
<name>A0A923GF97_9PSED</name>
<dbReference type="GO" id="GO:0006281">
    <property type="term" value="P:DNA repair"/>
    <property type="evidence" value="ECO:0007669"/>
    <property type="project" value="UniProtKB-KW"/>
</dbReference>
<keyword evidence="9" id="KW-0808">Transferase</keyword>
<dbReference type="PANTHER" id="PTHR33516:SF2">
    <property type="entry name" value="LEXA REPRESSOR-RELATED"/>
    <property type="match status" value="1"/>
</dbReference>
<dbReference type="Proteomes" id="UP000628137">
    <property type="component" value="Unassembled WGS sequence"/>
</dbReference>
<evidence type="ECO:0000256" key="7">
    <source>
        <dbReference type="RuleBase" id="RU003991"/>
    </source>
</evidence>
<dbReference type="InterPro" id="IPR006197">
    <property type="entry name" value="Peptidase_S24_LexA"/>
</dbReference>
<evidence type="ECO:0000313" key="9">
    <source>
        <dbReference type="EMBL" id="MBC3468998.1"/>
    </source>
</evidence>
<comment type="similarity">
    <text evidence="1 7">Belongs to the peptidase S24 family.</text>
</comment>
<reference evidence="9 11" key="1">
    <citation type="journal article" date="2020" name="Microorganisms">
        <title>Reliable Identification of Environmental Pseudomonas Isolates Using the rpoD Gene.</title>
        <authorList>
            <consortium name="The Broad Institute Genome Sequencing Platform"/>
            <person name="Girard L."/>
            <person name="Lood C."/>
            <person name="Rokni-Zadeh H."/>
            <person name="van Noort V."/>
            <person name="Lavigne R."/>
            <person name="De Mot R."/>
        </authorList>
    </citation>
    <scope>NUCLEOTIDE SEQUENCE</scope>
    <source>
        <strain evidence="9 11">RW4S2</strain>
    </source>
</reference>
<dbReference type="GO" id="GO:0003677">
    <property type="term" value="F:DNA binding"/>
    <property type="evidence" value="ECO:0007669"/>
    <property type="project" value="InterPro"/>
</dbReference>
<keyword evidence="9" id="KW-0548">Nucleotidyltransferase</keyword>
<evidence type="ECO:0000256" key="4">
    <source>
        <dbReference type="ARBA" id="ARBA00022813"/>
    </source>
</evidence>
<dbReference type="InterPro" id="IPR036286">
    <property type="entry name" value="LexA/Signal_pep-like_sf"/>
</dbReference>
<reference evidence="10" key="3">
    <citation type="submission" date="2021-06" db="EMBL/GenBank/DDBJ databases">
        <title>Updating the genus Pseudomonas: Description of 43 new species and partition of the Pseudomonas putida group.</title>
        <authorList>
            <person name="Girard L."/>
            <person name="Lood C."/>
            <person name="Vandamme P."/>
            <person name="Rokni-Zadeh H."/>
            <person name="Van Noort V."/>
            <person name="Hofte M."/>
            <person name="Lavigne R."/>
            <person name="De Mot R."/>
        </authorList>
    </citation>
    <scope>NUCLEOTIDE SEQUENCE</scope>
    <source>
        <strain evidence="10">RW4S2</strain>
    </source>
</reference>
<dbReference type="CDD" id="cd06529">
    <property type="entry name" value="S24_LexA-like"/>
    <property type="match status" value="1"/>
</dbReference>